<organism evidence="1 2">
    <name type="scientific">Choiromyces venosus 120613-1</name>
    <dbReference type="NCBI Taxonomy" id="1336337"/>
    <lineage>
        <taxon>Eukaryota</taxon>
        <taxon>Fungi</taxon>
        <taxon>Dikarya</taxon>
        <taxon>Ascomycota</taxon>
        <taxon>Pezizomycotina</taxon>
        <taxon>Pezizomycetes</taxon>
        <taxon>Pezizales</taxon>
        <taxon>Tuberaceae</taxon>
        <taxon>Choiromyces</taxon>
    </lineage>
</organism>
<name>A0A3N4J7D4_9PEZI</name>
<evidence type="ECO:0000313" key="1">
    <source>
        <dbReference type="EMBL" id="RPA92928.1"/>
    </source>
</evidence>
<dbReference type="Proteomes" id="UP000276215">
    <property type="component" value="Unassembled WGS sequence"/>
</dbReference>
<dbReference type="EMBL" id="ML120463">
    <property type="protein sequence ID" value="RPA92928.1"/>
    <property type="molecule type" value="Genomic_DNA"/>
</dbReference>
<accession>A0A3N4J7D4</accession>
<evidence type="ECO:0000313" key="2">
    <source>
        <dbReference type="Proteomes" id="UP000276215"/>
    </source>
</evidence>
<reference evidence="1 2" key="1">
    <citation type="journal article" date="2018" name="Nat. Ecol. Evol.">
        <title>Pezizomycetes genomes reveal the molecular basis of ectomycorrhizal truffle lifestyle.</title>
        <authorList>
            <person name="Murat C."/>
            <person name="Payen T."/>
            <person name="Noel B."/>
            <person name="Kuo A."/>
            <person name="Morin E."/>
            <person name="Chen J."/>
            <person name="Kohler A."/>
            <person name="Krizsan K."/>
            <person name="Balestrini R."/>
            <person name="Da Silva C."/>
            <person name="Montanini B."/>
            <person name="Hainaut M."/>
            <person name="Levati E."/>
            <person name="Barry K.W."/>
            <person name="Belfiori B."/>
            <person name="Cichocki N."/>
            <person name="Clum A."/>
            <person name="Dockter R.B."/>
            <person name="Fauchery L."/>
            <person name="Guy J."/>
            <person name="Iotti M."/>
            <person name="Le Tacon F."/>
            <person name="Lindquist E.A."/>
            <person name="Lipzen A."/>
            <person name="Malagnac F."/>
            <person name="Mello A."/>
            <person name="Molinier V."/>
            <person name="Miyauchi S."/>
            <person name="Poulain J."/>
            <person name="Riccioni C."/>
            <person name="Rubini A."/>
            <person name="Sitrit Y."/>
            <person name="Splivallo R."/>
            <person name="Traeger S."/>
            <person name="Wang M."/>
            <person name="Zifcakova L."/>
            <person name="Wipf D."/>
            <person name="Zambonelli A."/>
            <person name="Paolocci F."/>
            <person name="Nowrousian M."/>
            <person name="Ottonello S."/>
            <person name="Baldrian P."/>
            <person name="Spatafora J.W."/>
            <person name="Henrissat B."/>
            <person name="Nagy L.G."/>
            <person name="Aury J.M."/>
            <person name="Wincker P."/>
            <person name="Grigoriev I.V."/>
            <person name="Bonfante P."/>
            <person name="Martin F.M."/>
        </authorList>
    </citation>
    <scope>NUCLEOTIDE SEQUENCE [LARGE SCALE GENOMIC DNA]</scope>
    <source>
        <strain evidence="1 2">120613-1</strain>
    </source>
</reference>
<proteinExistence type="predicted"/>
<sequence>MENKETDNTIPLSTGLNSSSYTTVAITSHLQHLPSLAVTCSIPNNVNSTGHAMHTF</sequence>
<protein>
    <submittedName>
        <fullName evidence="1">Uncharacterized protein</fullName>
    </submittedName>
</protein>
<keyword evidence="2" id="KW-1185">Reference proteome</keyword>
<gene>
    <name evidence="1" type="ORF">L873DRAFT_1816929</name>
</gene>
<dbReference type="AlphaFoldDB" id="A0A3N4J7D4"/>